<organism evidence="1">
    <name type="scientific">Chlamydia pneumoniae</name>
    <name type="common">Chlamydophila pneumoniae</name>
    <dbReference type="NCBI Taxonomy" id="83558"/>
    <lineage>
        <taxon>Bacteria</taxon>
        <taxon>Pseudomonadati</taxon>
        <taxon>Chlamydiota</taxon>
        <taxon>Chlamydiia</taxon>
        <taxon>Chlamydiales</taxon>
        <taxon>Chlamydiaceae</taxon>
        <taxon>Chlamydia/Chlamydophila group</taxon>
        <taxon>Chlamydia</taxon>
    </lineage>
</organism>
<reference evidence="1" key="1">
    <citation type="submission" date="2015-05" db="EMBL/GenBank/DDBJ databases">
        <authorList>
            <person name="Rattei Thomas"/>
        </authorList>
    </citation>
    <scope>NUCLEOTIDE SEQUENCE</scope>
    <source>
        <strain evidence="1">DC9</strain>
    </source>
</reference>
<dbReference type="EMBL" id="LN847067">
    <property type="protein sequence ID" value="CRI43213.1"/>
    <property type="molecule type" value="Genomic_DNA"/>
</dbReference>
<evidence type="ECO:0000313" key="1">
    <source>
        <dbReference type="EMBL" id="CRI43213.1"/>
    </source>
</evidence>
<gene>
    <name evidence="1" type="ORF">BN1224_DC9_CN_00190</name>
</gene>
<dbReference type="AlphaFoldDB" id="A0A0F7X0V5"/>
<sequence>MSSLEEEDENEDDDEDGNLAYQQRILECSGHLQTLFLGIKINKE</sequence>
<name>A0A0F7X0V5_CHLPN</name>
<proteinExistence type="predicted"/>
<protein>
    <submittedName>
        <fullName evidence="1">Uncharacterized protein</fullName>
    </submittedName>
</protein>
<accession>A0A0F7X0V5</accession>